<dbReference type="EMBL" id="HBUF01533622">
    <property type="protein sequence ID" value="CAG6752532.1"/>
    <property type="molecule type" value="Transcribed_RNA"/>
</dbReference>
<dbReference type="EMBL" id="HBUF01153548">
    <property type="protein sequence ID" value="CAG6648657.1"/>
    <property type="molecule type" value="Transcribed_RNA"/>
</dbReference>
<dbReference type="AlphaFoldDB" id="A0A8D8RHE9"/>
<dbReference type="EMBL" id="HBUF01362099">
    <property type="protein sequence ID" value="CAG6721387.1"/>
    <property type="molecule type" value="Transcribed_RNA"/>
</dbReference>
<organism evidence="6">
    <name type="scientific">Cacopsylla melanoneura</name>
    <dbReference type="NCBI Taxonomy" id="428564"/>
    <lineage>
        <taxon>Eukaryota</taxon>
        <taxon>Metazoa</taxon>
        <taxon>Ecdysozoa</taxon>
        <taxon>Arthropoda</taxon>
        <taxon>Hexapoda</taxon>
        <taxon>Insecta</taxon>
        <taxon>Pterygota</taxon>
        <taxon>Neoptera</taxon>
        <taxon>Paraneoptera</taxon>
        <taxon>Hemiptera</taxon>
        <taxon>Sternorrhyncha</taxon>
        <taxon>Psylloidea</taxon>
        <taxon>Psyllidae</taxon>
        <taxon>Psyllinae</taxon>
        <taxon>Cacopsylla</taxon>
    </lineage>
</organism>
<evidence type="ECO:0000256" key="5">
    <source>
        <dbReference type="SAM" id="Phobius"/>
    </source>
</evidence>
<keyword evidence="4 5" id="KW-0472">Membrane</keyword>
<dbReference type="EMBL" id="HBUF01533623">
    <property type="protein sequence ID" value="CAG6752533.1"/>
    <property type="molecule type" value="Transcribed_RNA"/>
</dbReference>
<dbReference type="InterPro" id="IPR004031">
    <property type="entry name" value="PMP22/EMP/MP20/Claudin"/>
</dbReference>
<keyword evidence="2 5" id="KW-0812">Transmembrane</keyword>
<accession>A0A8D8RHE9</accession>
<feature type="transmembrane region" description="Helical" evidence="5">
    <location>
        <begin position="144"/>
        <end position="169"/>
    </location>
</feature>
<sequence length="232" mass="26293">MSDSQEDLKMVKPRGLSGNVAIAMFVLAFFCVVFAFFSASWIVSDSRITGAKFDRLGLWTHCFRSLPDPNDEYIRRFFAGCRWIFDPFTKGYDQIRGYLVPGFLVVTELFYTLTFIATIFCAVLVLLFFLFFTPEHKRFVELTLIIGSSLVAAGVSAALAVIVFALFGNRDNWMPGHANNFFGWSFAVAIASIFALLISGGLFLVETKTQEKKRRQMKESQARFEMEQETKA</sequence>
<dbReference type="PANTHER" id="PTHR21284">
    <property type="entry name" value="EG:80H7.2 PROTEIN"/>
    <property type="match status" value="1"/>
</dbReference>
<dbReference type="EMBL" id="HBUF01362098">
    <property type="protein sequence ID" value="CAG6721386.1"/>
    <property type="molecule type" value="Transcribed_RNA"/>
</dbReference>
<dbReference type="GO" id="GO:0005918">
    <property type="term" value="C:septate junction"/>
    <property type="evidence" value="ECO:0007669"/>
    <property type="project" value="TreeGrafter"/>
</dbReference>
<dbReference type="EMBL" id="HBUF01153547">
    <property type="protein sequence ID" value="CAG6648656.1"/>
    <property type="molecule type" value="Transcribed_RNA"/>
</dbReference>
<evidence type="ECO:0000256" key="4">
    <source>
        <dbReference type="ARBA" id="ARBA00023136"/>
    </source>
</evidence>
<protein>
    <submittedName>
        <fullName evidence="6">Uncharacterized protein</fullName>
    </submittedName>
</protein>
<dbReference type="GO" id="GO:0019991">
    <property type="term" value="P:septate junction assembly"/>
    <property type="evidence" value="ECO:0007669"/>
    <property type="project" value="TreeGrafter"/>
</dbReference>
<dbReference type="EMBL" id="HBUF01153546">
    <property type="protein sequence ID" value="CAG6648655.1"/>
    <property type="molecule type" value="Transcribed_RNA"/>
</dbReference>
<comment type="subcellular location">
    <subcellularLocation>
        <location evidence="1">Membrane</location>
        <topology evidence="1">Multi-pass membrane protein</topology>
    </subcellularLocation>
</comment>
<dbReference type="Gene3D" id="1.20.140.150">
    <property type="match status" value="1"/>
</dbReference>
<reference evidence="6" key="1">
    <citation type="submission" date="2021-05" db="EMBL/GenBank/DDBJ databases">
        <authorList>
            <person name="Alioto T."/>
            <person name="Alioto T."/>
            <person name="Gomez Garrido J."/>
        </authorList>
    </citation>
    <scope>NUCLEOTIDE SEQUENCE</scope>
</reference>
<dbReference type="EMBL" id="HBUF01362100">
    <property type="protein sequence ID" value="CAG6721388.1"/>
    <property type="molecule type" value="Transcribed_RNA"/>
</dbReference>
<dbReference type="PANTHER" id="PTHR21284:SF6">
    <property type="entry name" value="SINUOUS"/>
    <property type="match status" value="1"/>
</dbReference>
<evidence type="ECO:0000256" key="1">
    <source>
        <dbReference type="ARBA" id="ARBA00004141"/>
    </source>
</evidence>
<feature type="transmembrane region" description="Helical" evidence="5">
    <location>
        <begin position="181"/>
        <end position="205"/>
    </location>
</feature>
<evidence type="ECO:0000256" key="3">
    <source>
        <dbReference type="ARBA" id="ARBA00022989"/>
    </source>
</evidence>
<feature type="transmembrane region" description="Helical" evidence="5">
    <location>
        <begin position="20"/>
        <end position="43"/>
    </location>
</feature>
<keyword evidence="3 5" id="KW-1133">Transmembrane helix</keyword>
<name>A0A8D8RHE9_9HEMI</name>
<evidence type="ECO:0000256" key="2">
    <source>
        <dbReference type="ARBA" id="ARBA00022692"/>
    </source>
</evidence>
<dbReference type="Pfam" id="PF13903">
    <property type="entry name" value="Claudin_2"/>
    <property type="match status" value="1"/>
</dbReference>
<dbReference type="GO" id="GO:0016020">
    <property type="term" value="C:membrane"/>
    <property type="evidence" value="ECO:0007669"/>
    <property type="project" value="UniProtKB-SubCell"/>
</dbReference>
<proteinExistence type="predicted"/>
<feature type="transmembrane region" description="Helical" evidence="5">
    <location>
        <begin position="109"/>
        <end position="132"/>
    </location>
</feature>
<evidence type="ECO:0000313" key="6">
    <source>
        <dbReference type="EMBL" id="CAG6648657.1"/>
    </source>
</evidence>
<dbReference type="EMBL" id="HBUF01153545">
    <property type="protein sequence ID" value="CAG6648654.1"/>
    <property type="molecule type" value="Transcribed_RNA"/>
</dbReference>
<dbReference type="GO" id="GO:0035151">
    <property type="term" value="P:regulation of tube size, open tracheal system"/>
    <property type="evidence" value="ECO:0007669"/>
    <property type="project" value="TreeGrafter"/>
</dbReference>